<dbReference type="EMBL" id="UOFT01000054">
    <property type="protein sequence ID" value="VAW96956.1"/>
    <property type="molecule type" value="Genomic_DNA"/>
</dbReference>
<organism evidence="2">
    <name type="scientific">hydrothermal vent metagenome</name>
    <dbReference type="NCBI Taxonomy" id="652676"/>
    <lineage>
        <taxon>unclassified sequences</taxon>
        <taxon>metagenomes</taxon>
        <taxon>ecological metagenomes</taxon>
    </lineage>
</organism>
<dbReference type="SMART" id="SM00746">
    <property type="entry name" value="TRASH"/>
    <property type="match status" value="1"/>
</dbReference>
<dbReference type="InterPro" id="IPR012348">
    <property type="entry name" value="RNR-like"/>
</dbReference>
<protein>
    <recommendedName>
        <fullName evidence="1">TRASH domain-containing protein</fullName>
    </recommendedName>
</protein>
<proteinExistence type="predicted"/>
<dbReference type="InterPro" id="IPR007029">
    <property type="entry name" value="YHS_dom"/>
</dbReference>
<gene>
    <name evidence="2" type="ORF">MNBD_GAMMA23-1385</name>
</gene>
<dbReference type="Pfam" id="PF04945">
    <property type="entry name" value="YHS"/>
    <property type="match status" value="1"/>
</dbReference>
<evidence type="ECO:0000313" key="2">
    <source>
        <dbReference type="EMBL" id="VAW96956.1"/>
    </source>
</evidence>
<dbReference type="GO" id="GO:0016491">
    <property type="term" value="F:oxidoreductase activity"/>
    <property type="evidence" value="ECO:0007669"/>
    <property type="project" value="InterPro"/>
</dbReference>
<dbReference type="AlphaFoldDB" id="A0A3B1AVX8"/>
<name>A0A3B1AVX8_9ZZZZ</name>
<dbReference type="Gene3D" id="1.10.620.20">
    <property type="entry name" value="Ribonucleotide Reductase, subunit A"/>
    <property type="match status" value="1"/>
</dbReference>
<dbReference type="SUPFAM" id="SSF47240">
    <property type="entry name" value="Ferritin-like"/>
    <property type="match status" value="1"/>
</dbReference>
<evidence type="ECO:0000259" key="1">
    <source>
        <dbReference type="SMART" id="SM00746"/>
    </source>
</evidence>
<feature type="domain" description="TRASH" evidence="1">
    <location>
        <begin position="4"/>
        <end position="42"/>
    </location>
</feature>
<dbReference type="InterPro" id="IPR011017">
    <property type="entry name" value="TRASH_dom"/>
</dbReference>
<reference evidence="2" key="1">
    <citation type="submission" date="2018-06" db="EMBL/GenBank/DDBJ databases">
        <authorList>
            <person name="Zhirakovskaya E."/>
        </authorList>
    </citation>
    <scope>NUCLEOTIDE SEQUENCE</scope>
</reference>
<sequence>MVKDPVCGMTIEETKAAATEEYQGTTLYFCSDSCHSKFQANPSQYVPSKATTDPA</sequence>
<dbReference type="InterPro" id="IPR009078">
    <property type="entry name" value="Ferritin-like_SF"/>
</dbReference>
<accession>A0A3B1AVX8</accession>